<dbReference type="InterPro" id="IPR017937">
    <property type="entry name" value="Thioredoxin_CS"/>
</dbReference>
<dbReference type="PROSITE" id="PS00194">
    <property type="entry name" value="THIOREDOXIN_1"/>
    <property type="match status" value="1"/>
</dbReference>
<dbReference type="Proteomes" id="UP000286134">
    <property type="component" value="Unassembled WGS sequence"/>
</dbReference>
<dbReference type="Pfam" id="PF05903">
    <property type="entry name" value="Peptidase_C97"/>
    <property type="match status" value="1"/>
</dbReference>
<dbReference type="GO" id="GO:0070646">
    <property type="term" value="P:protein modification by small protein removal"/>
    <property type="evidence" value="ECO:0007669"/>
    <property type="project" value="TreeGrafter"/>
</dbReference>
<dbReference type="PROSITE" id="PS51858">
    <property type="entry name" value="PPPDE"/>
    <property type="match status" value="1"/>
</dbReference>
<dbReference type="InterPro" id="IPR016024">
    <property type="entry name" value="ARM-type_fold"/>
</dbReference>
<dbReference type="InterPro" id="IPR013766">
    <property type="entry name" value="Thioredoxin_domain"/>
</dbReference>
<dbReference type="GO" id="GO:0006508">
    <property type="term" value="P:proteolysis"/>
    <property type="evidence" value="ECO:0007669"/>
    <property type="project" value="UniProtKB-KW"/>
</dbReference>
<evidence type="ECO:0000256" key="2">
    <source>
        <dbReference type="ARBA" id="ARBA00022670"/>
    </source>
</evidence>
<evidence type="ECO:0000259" key="5">
    <source>
        <dbReference type="PROSITE" id="PS51858"/>
    </source>
</evidence>
<dbReference type="PANTHER" id="PTHR12378:SF7">
    <property type="entry name" value="DESUMOYLATING ISOPEPTIDASE 1"/>
    <property type="match status" value="1"/>
</dbReference>
<evidence type="ECO:0000259" key="4">
    <source>
        <dbReference type="PROSITE" id="PS51396"/>
    </source>
</evidence>
<protein>
    <submittedName>
        <fullName evidence="6">Putative pul domain-containing protein</fullName>
    </submittedName>
</protein>
<dbReference type="PROSITE" id="PS51396">
    <property type="entry name" value="PUL"/>
    <property type="match status" value="1"/>
</dbReference>
<dbReference type="GO" id="GO:0008233">
    <property type="term" value="F:peptidase activity"/>
    <property type="evidence" value="ECO:0007669"/>
    <property type="project" value="UniProtKB-KW"/>
</dbReference>
<dbReference type="Gene3D" id="3.90.1720.30">
    <property type="entry name" value="PPPDE domains"/>
    <property type="match status" value="1"/>
</dbReference>
<keyword evidence="7" id="KW-1185">Reference proteome</keyword>
<dbReference type="SUPFAM" id="SSF52833">
    <property type="entry name" value="Thioredoxin-like"/>
    <property type="match status" value="1"/>
</dbReference>
<keyword evidence="2" id="KW-0645">Protease</keyword>
<name>A0A420I4V1_9PEZI</name>
<dbReference type="InterPro" id="IPR036249">
    <property type="entry name" value="Thioredoxin-like_sf"/>
</dbReference>
<evidence type="ECO:0000256" key="1">
    <source>
        <dbReference type="ARBA" id="ARBA00008140"/>
    </source>
</evidence>
<evidence type="ECO:0000256" key="3">
    <source>
        <dbReference type="ARBA" id="ARBA00022801"/>
    </source>
</evidence>
<accession>A0A420I4V1</accession>
<dbReference type="InterPro" id="IPR008580">
    <property type="entry name" value="PPPDE_dom"/>
</dbReference>
<feature type="domain" description="PPPDE" evidence="5">
    <location>
        <begin position="2"/>
        <end position="142"/>
    </location>
</feature>
<reference evidence="6 7" key="1">
    <citation type="journal article" date="2018" name="BMC Genomics">
        <title>Comparative genome analyses reveal sequence features reflecting distinct modes of host-adaptation between dicot and monocot powdery mildew.</title>
        <authorList>
            <person name="Wu Y."/>
            <person name="Ma X."/>
            <person name="Pan Z."/>
            <person name="Kale S.D."/>
            <person name="Song Y."/>
            <person name="King H."/>
            <person name="Zhang Q."/>
            <person name="Presley C."/>
            <person name="Deng X."/>
            <person name="Wei C.I."/>
            <person name="Xiao S."/>
        </authorList>
    </citation>
    <scope>NUCLEOTIDE SEQUENCE [LARGE SCALE GENOMIC DNA]</scope>
    <source>
        <strain evidence="6">UMSG2</strain>
    </source>
</reference>
<dbReference type="AlphaFoldDB" id="A0A420I4V1"/>
<dbReference type="PANTHER" id="PTHR12378">
    <property type="entry name" value="DESUMOYLATING ISOPEPTIDASE"/>
    <property type="match status" value="1"/>
</dbReference>
<dbReference type="InterPro" id="IPR042266">
    <property type="entry name" value="PPPDE_sf"/>
</dbReference>
<proteinExistence type="inferred from homology"/>
<evidence type="ECO:0000313" key="7">
    <source>
        <dbReference type="Proteomes" id="UP000286134"/>
    </source>
</evidence>
<dbReference type="CDD" id="cd02947">
    <property type="entry name" value="TRX_family"/>
    <property type="match status" value="1"/>
</dbReference>
<sequence>MIDVQLYIYDLSNGIAKQVSLGLLGKQIDAVYHTSIVIDSLEYVYDGGVKIVPAGKTHLGPPLKTAFLGKTELPMEVILEFLESLKEIYNEKAYDVWTHNCNNFSNDFATFLVGHGIPSYISNLPQAVLRTPFGQMIKPYIDRVARQAQANKGGLLGIEETAKIKPSYGHRGKVNFVTSKTELDSHLQTAEKSCAIVFFTSQNCGPCKVLYPLYQKMADDAQEKAVFIMTDIAKNREIGMKYSITATPTFITFLHGTQENRWTGSDPATLKGNLEMLLLLTHPQHPHDSLSLTEFYSADPQPVLFTKVPPLAKLKIKLGSFSENNDVLEILKFISSGALEGSKKLPCPDLNAFSRFVWSAPSKIPLEVLFAVVDLIRIGLADPSFNAYFAKEKDHKTVTLIISHVNSLKNCPYSLRLVTLQLCCNLFISDIYESQALDFTSLYEPILQLVTSNLLDEKNQNVRVAAASLAFNIATTNQKARFNKNQDILSEPQQVELAASLIEAIKNEEHSPEAIKGYLLALANILFRAPGDGELGDLLKSMASHDIILSKQKSFPKEPLIEEIGKVLVGKGFS</sequence>
<dbReference type="Gene3D" id="1.25.10.10">
    <property type="entry name" value="Leucine-rich Repeat Variant"/>
    <property type="match status" value="1"/>
</dbReference>
<dbReference type="InterPro" id="IPR011989">
    <property type="entry name" value="ARM-like"/>
</dbReference>
<keyword evidence="3" id="KW-0378">Hydrolase</keyword>
<gene>
    <name evidence="6" type="ORF">OnM2_017043</name>
</gene>
<dbReference type="SUPFAM" id="SSF48371">
    <property type="entry name" value="ARM repeat"/>
    <property type="match status" value="1"/>
</dbReference>
<dbReference type="Pfam" id="PF08324">
    <property type="entry name" value="PUL"/>
    <property type="match status" value="1"/>
</dbReference>
<dbReference type="InterPro" id="IPR013535">
    <property type="entry name" value="PUL_dom"/>
</dbReference>
<comment type="caution">
    <text evidence="6">The sequence shown here is derived from an EMBL/GenBank/DDBJ whole genome shotgun (WGS) entry which is preliminary data.</text>
</comment>
<feature type="domain" description="PUL" evidence="4">
    <location>
        <begin position="295"/>
        <end position="571"/>
    </location>
</feature>
<dbReference type="Pfam" id="PF00085">
    <property type="entry name" value="Thioredoxin"/>
    <property type="match status" value="1"/>
</dbReference>
<dbReference type="STRING" id="212602.A0A420I4V1"/>
<dbReference type="EMBL" id="MCFK01001733">
    <property type="protein sequence ID" value="RKF64672.1"/>
    <property type="molecule type" value="Genomic_DNA"/>
</dbReference>
<dbReference type="Gene3D" id="3.40.30.10">
    <property type="entry name" value="Glutaredoxin"/>
    <property type="match status" value="1"/>
</dbReference>
<evidence type="ECO:0000313" key="6">
    <source>
        <dbReference type="EMBL" id="RKF64672.1"/>
    </source>
</evidence>
<dbReference type="SMART" id="SM01179">
    <property type="entry name" value="DUF862"/>
    <property type="match status" value="1"/>
</dbReference>
<organism evidence="6 7">
    <name type="scientific">Erysiphe neolycopersici</name>
    <dbReference type="NCBI Taxonomy" id="212602"/>
    <lineage>
        <taxon>Eukaryota</taxon>
        <taxon>Fungi</taxon>
        <taxon>Dikarya</taxon>
        <taxon>Ascomycota</taxon>
        <taxon>Pezizomycotina</taxon>
        <taxon>Leotiomycetes</taxon>
        <taxon>Erysiphales</taxon>
        <taxon>Erysiphaceae</taxon>
        <taxon>Erysiphe</taxon>
    </lineage>
</organism>
<dbReference type="OrthoDB" id="3176171at2759"/>
<comment type="similarity">
    <text evidence="1">Belongs to the DeSI family.</text>
</comment>